<keyword evidence="8" id="KW-1185">Reference proteome</keyword>
<feature type="transmembrane region" description="Helical" evidence="6">
    <location>
        <begin position="274"/>
        <end position="298"/>
    </location>
</feature>
<sequence>MKRFAGLLLAAFAAPLATFLSGPLLARALGPEGRGEIAAVASAVVVVTMLASAGSPDAASVSAARYGRPGAGYFRRHKWSLLLSVAAGSVALVVWSKTVLSGSEEAALYMQLAAVALPLLVVTEISRAAARGSKAYASIQAESWVANFGRLALLIVLLILGQLTVLSAGIATLVAAVAGGLFFWAEFTRAKTPQTIPHEMNLTRFEGSYKNKFAAITIVRVLNQRVDQVVMLPLAGSVALGYYAVAISLSQLLPLVAKALRNFTFAKVAQDSTLSATALVSRLASFFTLLAIIGLQIIAEPVIYLLFGHEFTPSVAPLRILLLAAWPLTLVSVWADGLVAISRPGIYGVAEGSALAVNLVLLFVLVPTIGAVGGALACLVAYTISASIALGALKRRSSRPLKDFLIITRDDLRRLRRM</sequence>
<feature type="transmembrane region" description="Helical" evidence="6">
    <location>
        <begin position="108"/>
        <end position="130"/>
    </location>
</feature>
<evidence type="ECO:0000256" key="2">
    <source>
        <dbReference type="ARBA" id="ARBA00022475"/>
    </source>
</evidence>
<keyword evidence="5 6" id="KW-0472">Membrane</keyword>
<feature type="transmembrane region" description="Helical" evidence="6">
    <location>
        <begin position="318"/>
        <end position="339"/>
    </location>
</feature>
<evidence type="ECO:0000313" key="8">
    <source>
        <dbReference type="Proteomes" id="UP001226691"/>
    </source>
</evidence>
<evidence type="ECO:0000256" key="5">
    <source>
        <dbReference type="ARBA" id="ARBA00023136"/>
    </source>
</evidence>
<feature type="transmembrane region" description="Helical" evidence="6">
    <location>
        <begin position="372"/>
        <end position="393"/>
    </location>
</feature>
<feature type="transmembrane region" description="Helical" evidence="6">
    <location>
        <begin position="151"/>
        <end position="184"/>
    </location>
</feature>
<dbReference type="PANTHER" id="PTHR30250">
    <property type="entry name" value="PST FAMILY PREDICTED COLANIC ACID TRANSPORTER"/>
    <property type="match status" value="1"/>
</dbReference>
<dbReference type="InterPro" id="IPR002797">
    <property type="entry name" value="Polysacc_synth"/>
</dbReference>
<evidence type="ECO:0000313" key="7">
    <source>
        <dbReference type="EMBL" id="MDQ1121632.1"/>
    </source>
</evidence>
<evidence type="ECO:0000256" key="1">
    <source>
        <dbReference type="ARBA" id="ARBA00004651"/>
    </source>
</evidence>
<feature type="transmembrane region" description="Helical" evidence="6">
    <location>
        <begin position="230"/>
        <end position="253"/>
    </location>
</feature>
<gene>
    <name evidence="7" type="ORF">QE412_000205</name>
</gene>
<dbReference type="InterPro" id="IPR050833">
    <property type="entry name" value="Poly_Biosynth_Transport"/>
</dbReference>
<dbReference type="Proteomes" id="UP001226691">
    <property type="component" value="Unassembled WGS sequence"/>
</dbReference>
<evidence type="ECO:0000256" key="6">
    <source>
        <dbReference type="SAM" id="Phobius"/>
    </source>
</evidence>
<keyword evidence="3 6" id="KW-0812">Transmembrane</keyword>
<comment type="subcellular location">
    <subcellularLocation>
        <location evidence="1">Cell membrane</location>
        <topology evidence="1">Multi-pass membrane protein</topology>
    </subcellularLocation>
</comment>
<comment type="caution">
    <text evidence="7">The sequence shown here is derived from an EMBL/GenBank/DDBJ whole genome shotgun (WGS) entry which is preliminary data.</text>
</comment>
<dbReference type="PANTHER" id="PTHR30250:SF11">
    <property type="entry name" value="O-ANTIGEN TRANSPORTER-RELATED"/>
    <property type="match status" value="1"/>
</dbReference>
<evidence type="ECO:0000256" key="3">
    <source>
        <dbReference type="ARBA" id="ARBA00022692"/>
    </source>
</evidence>
<dbReference type="RefSeq" id="WP_307479040.1">
    <property type="nucleotide sequence ID" value="NZ_JAUTBF010000001.1"/>
</dbReference>
<keyword evidence="2" id="KW-1003">Cell membrane</keyword>
<protein>
    <submittedName>
        <fullName evidence="7">O-antigen/teichoic acid export membrane protein</fullName>
    </submittedName>
</protein>
<keyword evidence="4 6" id="KW-1133">Transmembrane helix</keyword>
<accession>A0ABU0TPN1</accession>
<feature type="transmembrane region" description="Helical" evidence="6">
    <location>
        <begin position="346"/>
        <end position="366"/>
    </location>
</feature>
<reference evidence="7 8" key="1">
    <citation type="submission" date="2023-07" db="EMBL/GenBank/DDBJ databases">
        <title>Functional and genomic diversity of the sorghum phyllosphere microbiome.</title>
        <authorList>
            <person name="Shade A."/>
        </authorList>
    </citation>
    <scope>NUCLEOTIDE SEQUENCE [LARGE SCALE GENOMIC DNA]</scope>
    <source>
        <strain evidence="7 8">SORGH_AS_1207</strain>
    </source>
</reference>
<dbReference type="EMBL" id="JAUTBF010000001">
    <property type="protein sequence ID" value="MDQ1121632.1"/>
    <property type="molecule type" value="Genomic_DNA"/>
</dbReference>
<feature type="transmembrane region" description="Helical" evidence="6">
    <location>
        <begin position="79"/>
        <end position="96"/>
    </location>
</feature>
<name>A0ABU0TPN1_MICTR</name>
<organism evidence="7 8">
    <name type="scientific">Microbacterium trichothecenolyticum</name>
    <name type="common">Aureobacterium trichothecenolyticum</name>
    <dbReference type="NCBI Taxonomy" id="69370"/>
    <lineage>
        <taxon>Bacteria</taxon>
        <taxon>Bacillati</taxon>
        <taxon>Actinomycetota</taxon>
        <taxon>Actinomycetes</taxon>
        <taxon>Micrococcales</taxon>
        <taxon>Microbacteriaceae</taxon>
        <taxon>Microbacterium</taxon>
    </lineage>
</organism>
<evidence type="ECO:0000256" key="4">
    <source>
        <dbReference type="ARBA" id="ARBA00022989"/>
    </source>
</evidence>
<proteinExistence type="predicted"/>
<dbReference type="Pfam" id="PF01943">
    <property type="entry name" value="Polysacc_synt"/>
    <property type="match status" value="1"/>
</dbReference>
<feature type="transmembrane region" description="Helical" evidence="6">
    <location>
        <begin position="38"/>
        <end position="59"/>
    </location>
</feature>